<feature type="region of interest" description="Disordered" evidence="1">
    <location>
        <begin position="1"/>
        <end position="21"/>
    </location>
</feature>
<organism evidence="2">
    <name type="scientific">uncultured Thermomicrobiales bacterium</name>
    <dbReference type="NCBI Taxonomy" id="1645740"/>
    <lineage>
        <taxon>Bacteria</taxon>
        <taxon>Pseudomonadati</taxon>
        <taxon>Thermomicrobiota</taxon>
        <taxon>Thermomicrobia</taxon>
        <taxon>Thermomicrobiales</taxon>
        <taxon>environmental samples</taxon>
    </lineage>
</organism>
<dbReference type="SUPFAM" id="SSF69118">
    <property type="entry name" value="AhpD-like"/>
    <property type="match status" value="1"/>
</dbReference>
<reference evidence="2" key="1">
    <citation type="submission" date="2020-02" db="EMBL/GenBank/DDBJ databases">
        <authorList>
            <person name="Meier V. D."/>
        </authorList>
    </citation>
    <scope>NUCLEOTIDE SEQUENCE</scope>
    <source>
        <strain evidence="2">AVDCRST_MAG18</strain>
    </source>
</reference>
<dbReference type="Gene3D" id="1.20.1290.10">
    <property type="entry name" value="AhpD-like"/>
    <property type="match status" value="1"/>
</dbReference>
<name>A0A6J4VFF8_9BACT</name>
<dbReference type="AlphaFoldDB" id="A0A6J4VFF8"/>
<accession>A0A6J4VFF8</accession>
<dbReference type="PANTHER" id="PTHR35446">
    <property type="entry name" value="SI:CH211-175M2.5"/>
    <property type="match status" value="1"/>
</dbReference>
<dbReference type="EMBL" id="CADCWN010000211">
    <property type="protein sequence ID" value="CAA9577833.1"/>
    <property type="molecule type" value="Genomic_DNA"/>
</dbReference>
<evidence type="ECO:0000256" key="1">
    <source>
        <dbReference type="SAM" id="MobiDB-lite"/>
    </source>
</evidence>
<evidence type="ECO:0008006" key="3">
    <source>
        <dbReference type="Google" id="ProtNLM"/>
    </source>
</evidence>
<gene>
    <name evidence="2" type="ORF">AVDCRST_MAG18-2751</name>
</gene>
<dbReference type="InterPro" id="IPR029032">
    <property type="entry name" value="AhpD-like"/>
</dbReference>
<evidence type="ECO:0000313" key="2">
    <source>
        <dbReference type="EMBL" id="CAA9577833.1"/>
    </source>
</evidence>
<dbReference type="PANTHER" id="PTHR35446:SF2">
    <property type="entry name" value="CARBOXYMUCONOLACTONE DECARBOXYLASE-LIKE DOMAIN-CONTAINING PROTEIN"/>
    <property type="match status" value="1"/>
</dbReference>
<protein>
    <recommendedName>
        <fullName evidence="3">Carboxymuconolactone decarboxylase-like domain-containing protein</fullName>
    </recommendedName>
</protein>
<proteinExistence type="predicted"/>
<sequence>MFTDRPPDGPQNPTDDWTPTERISWFPVPAEEDLDPRVADLVRRQREKLGAPNNVVRVHSWRPDLMLRWLELYDHINRGPSELSRIDREMIGVVVSAENRCIL</sequence>